<name>A0A2T1HS15_9HYPH</name>
<proteinExistence type="predicted"/>
<accession>A0A2T1HS15</accession>
<keyword evidence="2" id="KW-1185">Reference proteome</keyword>
<dbReference type="Proteomes" id="UP000239772">
    <property type="component" value="Unassembled WGS sequence"/>
</dbReference>
<organism evidence="1 2">
    <name type="scientific">Alsobacter soli</name>
    <dbReference type="NCBI Taxonomy" id="2109933"/>
    <lineage>
        <taxon>Bacteria</taxon>
        <taxon>Pseudomonadati</taxon>
        <taxon>Pseudomonadota</taxon>
        <taxon>Alphaproteobacteria</taxon>
        <taxon>Hyphomicrobiales</taxon>
        <taxon>Alsobacteraceae</taxon>
        <taxon>Alsobacter</taxon>
    </lineage>
</organism>
<evidence type="ECO:0000313" key="2">
    <source>
        <dbReference type="Proteomes" id="UP000239772"/>
    </source>
</evidence>
<evidence type="ECO:0000313" key="1">
    <source>
        <dbReference type="EMBL" id="PSC04422.1"/>
    </source>
</evidence>
<gene>
    <name evidence="1" type="ORF">SLNSH_14480</name>
</gene>
<dbReference type="AlphaFoldDB" id="A0A2T1HS15"/>
<reference evidence="2" key="1">
    <citation type="submission" date="2018-03" db="EMBL/GenBank/DDBJ databases">
        <authorList>
            <person name="Sun L."/>
            <person name="Liu H."/>
            <person name="Chen W."/>
            <person name="Huang K."/>
            <person name="Liu W."/>
            <person name="Gao X."/>
        </authorList>
    </citation>
    <scope>NUCLEOTIDE SEQUENCE [LARGE SCALE GENOMIC DNA]</scope>
    <source>
        <strain evidence="2">SH9</strain>
    </source>
</reference>
<sequence>MPEPDVSYRLPTKFDLPQVPGYHPVEVAPPQIFVINDQSHGRSGKPGGARVFRSRVAQAGEGFGSSWPGAPRIIELKAR</sequence>
<dbReference type="EMBL" id="PVZS01000014">
    <property type="protein sequence ID" value="PSC04422.1"/>
    <property type="molecule type" value="Genomic_DNA"/>
</dbReference>
<comment type="caution">
    <text evidence="1">The sequence shown here is derived from an EMBL/GenBank/DDBJ whole genome shotgun (WGS) entry which is preliminary data.</text>
</comment>
<protein>
    <submittedName>
        <fullName evidence="1">Uncharacterized protein</fullName>
    </submittedName>
</protein>